<dbReference type="AlphaFoldDB" id="A0A7H2BM82"/>
<evidence type="ECO:0000313" key="3">
    <source>
        <dbReference type="EMBL" id="QNV40778.1"/>
    </source>
</evidence>
<feature type="region of interest" description="Disordered" evidence="1">
    <location>
        <begin position="109"/>
        <end position="129"/>
    </location>
</feature>
<evidence type="ECO:0000256" key="2">
    <source>
        <dbReference type="SAM" id="SignalP"/>
    </source>
</evidence>
<dbReference type="Proteomes" id="UP000516421">
    <property type="component" value="Chromosome"/>
</dbReference>
<sequence length="179" mass="18518">MVFSSTSPQIVRRAALAFLLPLSLLMTACGAGPVHLEPAPDATNPECAKALVAMPEELGGLAQRETTAQATTAWGDPASIILKCGVEVPGPVSDPCASVNGVDWIIKPSEEKDGSTSSTQTATGTWTATTFGRSPNVQVTFDADKVSSSTLLVELGSPVAQLKQTEKCSNIDDSLSTQG</sequence>
<dbReference type="EMBL" id="CP061538">
    <property type="protein sequence ID" value="QNV40778.1"/>
    <property type="molecule type" value="Genomic_DNA"/>
</dbReference>
<dbReference type="RefSeq" id="WP_190618408.1">
    <property type="nucleotide sequence ID" value="NZ_CP061538.1"/>
</dbReference>
<feature type="compositionally biased region" description="Low complexity" evidence="1">
    <location>
        <begin position="115"/>
        <end position="129"/>
    </location>
</feature>
<dbReference type="KEGG" id="rama:IDM48_05150"/>
<evidence type="ECO:0000256" key="1">
    <source>
        <dbReference type="SAM" id="MobiDB-lite"/>
    </source>
</evidence>
<name>A0A7H2BM82_9MICC</name>
<reference evidence="3 4" key="1">
    <citation type="submission" date="2020-09" db="EMBL/GenBank/DDBJ databases">
        <title>Investigation of environmental microbe.</title>
        <authorList>
            <person name="Ou Y."/>
            <person name="Kang Q."/>
        </authorList>
    </citation>
    <scope>NUCLEOTIDE SEQUENCE [LARGE SCALE GENOMIC DNA]</scope>
    <source>
        <strain evidence="3 4">KJZ-9</strain>
    </source>
</reference>
<dbReference type="InterPro" id="IPR021903">
    <property type="entry name" value="DUF3515"/>
</dbReference>
<feature type="chain" id="PRO_5038864699" evidence="2">
    <location>
        <begin position="32"/>
        <end position="179"/>
    </location>
</feature>
<gene>
    <name evidence="3" type="ORF">IDM48_05150</name>
</gene>
<dbReference type="Pfam" id="PF12028">
    <property type="entry name" value="DUF3515"/>
    <property type="match status" value="1"/>
</dbReference>
<accession>A0A7H2BM82</accession>
<organism evidence="3 4">
    <name type="scientific">Rothia amarae</name>
    <dbReference type="NCBI Taxonomy" id="169480"/>
    <lineage>
        <taxon>Bacteria</taxon>
        <taxon>Bacillati</taxon>
        <taxon>Actinomycetota</taxon>
        <taxon>Actinomycetes</taxon>
        <taxon>Micrococcales</taxon>
        <taxon>Micrococcaceae</taxon>
        <taxon>Rothia</taxon>
    </lineage>
</organism>
<evidence type="ECO:0000313" key="4">
    <source>
        <dbReference type="Proteomes" id="UP000516421"/>
    </source>
</evidence>
<keyword evidence="4" id="KW-1185">Reference proteome</keyword>
<feature type="signal peptide" evidence="2">
    <location>
        <begin position="1"/>
        <end position="31"/>
    </location>
</feature>
<protein>
    <submittedName>
        <fullName evidence="3">DUF3515 domain-containing protein</fullName>
    </submittedName>
</protein>
<proteinExistence type="predicted"/>
<keyword evidence="2" id="KW-0732">Signal</keyword>